<evidence type="ECO:0000256" key="1">
    <source>
        <dbReference type="ARBA" id="ARBA00010815"/>
    </source>
</evidence>
<evidence type="ECO:0000256" key="2">
    <source>
        <dbReference type="ARBA" id="ARBA00022603"/>
    </source>
</evidence>
<evidence type="ECO:0000313" key="6">
    <source>
        <dbReference type="EMBL" id="GAA1782044.1"/>
    </source>
</evidence>
<evidence type="ECO:0000256" key="5">
    <source>
        <dbReference type="ARBA" id="ARBA00023098"/>
    </source>
</evidence>
<keyword evidence="5" id="KW-0443">Lipid metabolism</keyword>
<dbReference type="EMBL" id="BAAAPO010000006">
    <property type="protein sequence ID" value="GAA1782044.1"/>
    <property type="molecule type" value="Genomic_DNA"/>
</dbReference>
<dbReference type="PANTHER" id="PTHR43667">
    <property type="entry name" value="CYCLOPROPANE-FATTY-ACYL-PHOSPHOLIPID SYNTHASE"/>
    <property type="match status" value="1"/>
</dbReference>
<dbReference type="CDD" id="cd02440">
    <property type="entry name" value="AdoMet_MTases"/>
    <property type="match status" value="1"/>
</dbReference>
<reference evidence="6 7" key="1">
    <citation type="journal article" date="2019" name="Int. J. Syst. Evol. Microbiol.">
        <title>The Global Catalogue of Microorganisms (GCM) 10K type strain sequencing project: providing services to taxonomists for standard genome sequencing and annotation.</title>
        <authorList>
            <consortium name="The Broad Institute Genomics Platform"/>
            <consortium name="The Broad Institute Genome Sequencing Center for Infectious Disease"/>
            <person name="Wu L."/>
            <person name="Ma J."/>
        </authorList>
    </citation>
    <scope>NUCLEOTIDE SEQUENCE [LARGE SCALE GENOMIC DNA]</scope>
    <source>
        <strain evidence="6 7">JCM 15592</strain>
    </source>
</reference>
<comment type="similarity">
    <text evidence="1">Belongs to the CFA/CMAS family.</text>
</comment>
<keyword evidence="4" id="KW-0949">S-adenosyl-L-methionine</keyword>
<dbReference type="InterPro" id="IPR029063">
    <property type="entry name" value="SAM-dependent_MTases_sf"/>
</dbReference>
<evidence type="ECO:0000256" key="4">
    <source>
        <dbReference type="ARBA" id="ARBA00022691"/>
    </source>
</evidence>
<dbReference type="Proteomes" id="UP001499938">
    <property type="component" value="Unassembled WGS sequence"/>
</dbReference>
<dbReference type="Pfam" id="PF02353">
    <property type="entry name" value="CMAS"/>
    <property type="match status" value="1"/>
</dbReference>
<dbReference type="RefSeq" id="WP_344080617.1">
    <property type="nucleotide sequence ID" value="NZ_BAAAPO010000006.1"/>
</dbReference>
<keyword evidence="7" id="KW-1185">Reference proteome</keyword>
<proteinExistence type="inferred from homology"/>
<accession>A0ABN2LAK4</accession>
<protein>
    <submittedName>
        <fullName evidence="6">Cyclopropane-fatty-acyl-phospholipid synthase family protein</fullName>
    </submittedName>
</protein>
<comment type="caution">
    <text evidence="6">The sequence shown here is derived from an EMBL/GenBank/DDBJ whole genome shotgun (WGS) entry which is preliminary data.</text>
</comment>
<organism evidence="6 7">
    <name type="scientific">Nostocoides veronense</name>
    <dbReference type="NCBI Taxonomy" id="330836"/>
    <lineage>
        <taxon>Bacteria</taxon>
        <taxon>Bacillati</taxon>
        <taxon>Actinomycetota</taxon>
        <taxon>Actinomycetes</taxon>
        <taxon>Micrococcales</taxon>
        <taxon>Intrasporangiaceae</taxon>
        <taxon>Nostocoides</taxon>
    </lineage>
</organism>
<dbReference type="PIRSF" id="PIRSF003085">
    <property type="entry name" value="CMAS"/>
    <property type="match status" value="1"/>
</dbReference>
<evidence type="ECO:0000256" key="3">
    <source>
        <dbReference type="ARBA" id="ARBA00022679"/>
    </source>
</evidence>
<gene>
    <name evidence="6" type="ORF">GCM10009811_04410</name>
</gene>
<dbReference type="InterPro" id="IPR050723">
    <property type="entry name" value="CFA/CMAS"/>
</dbReference>
<dbReference type="InterPro" id="IPR003333">
    <property type="entry name" value="CMAS"/>
</dbReference>
<dbReference type="PANTHER" id="PTHR43667:SF2">
    <property type="entry name" value="FATTY ACID C-METHYL TRANSFERASE"/>
    <property type="match status" value="1"/>
</dbReference>
<sequence length="412" mass="45520">MSSTATHTARLAPIRPVATLRTAVARRLTEALLARVPVQVHLPAGQILGGGDANAPRLNLVRPESLYRRLGEHPKIGLGEAYMEGDWTAGEGTDLADALAPFASQLESLLPKPVVSLRRLADSALPQHHRGTPENAAVNVSAHYDLSNELFTAFLDPSMTYSSALFVGPEPLPEQDLQQAQWRKIDRALDAAGVGEGTSLLEIGTGWGELALRAAERGARVISITLSAEQQHLAQERIAAAGLADRVEVRLQDYRAVTGQFDAIVSIEMIEAVGDEFWPDFFATIDNRLVPGGRAVIQAILMDHHRYLATRHSHGWIQEYIFPGGLIPSLAAIDGVLARHTTLQRAETFAFGRHYAETLRRWRASFTDAWGSIASEHFDERFRRMWEFYLAYCEAGFRTGYLDVAQLTLRRI</sequence>
<keyword evidence="2" id="KW-0489">Methyltransferase</keyword>
<keyword evidence="3" id="KW-0808">Transferase</keyword>
<dbReference type="Gene3D" id="3.40.50.150">
    <property type="entry name" value="Vaccinia Virus protein VP39"/>
    <property type="match status" value="1"/>
</dbReference>
<evidence type="ECO:0000313" key="7">
    <source>
        <dbReference type="Proteomes" id="UP001499938"/>
    </source>
</evidence>
<dbReference type="SUPFAM" id="SSF53335">
    <property type="entry name" value="S-adenosyl-L-methionine-dependent methyltransferases"/>
    <property type="match status" value="1"/>
</dbReference>
<name>A0ABN2LAK4_9MICO</name>